<dbReference type="EMBL" id="ML180590">
    <property type="protein sequence ID" value="THU77027.1"/>
    <property type="molecule type" value="Genomic_DNA"/>
</dbReference>
<evidence type="ECO:0000313" key="2">
    <source>
        <dbReference type="EMBL" id="THU77027.1"/>
    </source>
</evidence>
<feature type="region of interest" description="Disordered" evidence="1">
    <location>
        <begin position="59"/>
        <end position="102"/>
    </location>
</feature>
<evidence type="ECO:0000256" key="1">
    <source>
        <dbReference type="SAM" id="MobiDB-lite"/>
    </source>
</evidence>
<dbReference type="AlphaFoldDB" id="A0A4S8KN40"/>
<organism evidence="2 3">
    <name type="scientific">Dendrothele bispora (strain CBS 962.96)</name>
    <dbReference type="NCBI Taxonomy" id="1314807"/>
    <lineage>
        <taxon>Eukaryota</taxon>
        <taxon>Fungi</taxon>
        <taxon>Dikarya</taxon>
        <taxon>Basidiomycota</taxon>
        <taxon>Agaricomycotina</taxon>
        <taxon>Agaricomycetes</taxon>
        <taxon>Agaricomycetidae</taxon>
        <taxon>Agaricales</taxon>
        <taxon>Agaricales incertae sedis</taxon>
        <taxon>Dendrothele</taxon>
    </lineage>
</organism>
<feature type="region of interest" description="Disordered" evidence="1">
    <location>
        <begin position="1"/>
        <end position="28"/>
    </location>
</feature>
<dbReference type="Proteomes" id="UP000297245">
    <property type="component" value="Unassembled WGS sequence"/>
</dbReference>
<gene>
    <name evidence="2" type="ORF">K435DRAFT_812826</name>
</gene>
<name>A0A4S8KN40_DENBC</name>
<sequence>MDQSETDINRKRKSLHQPDGTLGLRQKKSNTLATCADNLLQDDPSAIAWFDQDDSNISSFGRSTDNVPPNSSKTLTQVQQSDVSPLGISPSTVASPGRTKDRDMLDQERTGIQVHAFEHSRGNHFENSYVNITGRDLNLTQYYYSEYS</sequence>
<evidence type="ECO:0000313" key="3">
    <source>
        <dbReference type="Proteomes" id="UP000297245"/>
    </source>
</evidence>
<accession>A0A4S8KN40</accession>
<keyword evidence="3" id="KW-1185">Reference proteome</keyword>
<proteinExistence type="predicted"/>
<reference evidence="2 3" key="1">
    <citation type="journal article" date="2019" name="Nat. Ecol. Evol.">
        <title>Megaphylogeny resolves global patterns of mushroom evolution.</title>
        <authorList>
            <person name="Varga T."/>
            <person name="Krizsan K."/>
            <person name="Foldi C."/>
            <person name="Dima B."/>
            <person name="Sanchez-Garcia M."/>
            <person name="Sanchez-Ramirez S."/>
            <person name="Szollosi G.J."/>
            <person name="Szarkandi J.G."/>
            <person name="Papp V."/>
            <person name="Albert L."/>
            <person name="Andreopoulos W."/>
            <person name="Angelini C."/>
            <person name="Antonin V."/>
            <person name="Barry K.W."/>
            <person name="Bougher N.L."/>
            <person name="Buchanan P."/>
            <person name="Buyck B."/>
            <person name="Bense V."/>
            <person name="Catcheside P."/>
            <person name="Chovatia M."/>
            <person name="Cooper J."/>
            <person name="Damon W."/>
            <person name="Desjardin D."/>
            <person name="Finy P."/>
            <person name="Geml J."/>
            <person name="Haridas S."/>
            <person name="Hughes K."/>
            <person name="Justo A."/>
            <person name="Karasinski D."/>
            <person name="Kautmanova I."/>
            <person name="Kiss B."/>
            <person name="Kocsube S."/>
            <person name="Kotiranta H."/>
            <person name="LaButti K.M."/>
            <person name="Lechner B.E."/>
            <person name="Liimatainen K."/>
            <person name="Lipzen A."/>
            <person name="Lukacs Z."/>
            <person name="Mihaltcheva S."/>
            <person name="Morgado L.N."/>
            <person name="Niskanen T."/>
            <person name="Noordeloos M.E."/>
            <person name="Ohm R.A."/>
            <person name="Ortiz-Santana B."/>
            <person name="Ovrebo C."/>
            <person name="Racz N."/>
            <person name="Riley R."/>
            <person name="Savchenko A."/>
            <person name="Shiryaev A."/>
            <person name="Soop K."/>
            <person name="Spirin V."/>
            <person name="Szebenyi C."/>
            <person name="Tomsovsky M."/>
            <person name="Tulloss R.E."/>
            <person name="Uehling J."/>
            <person name="Grigoriev I.V."/>
            <person name="Vagvolgyi C."/>
            <person name="Papp T."/>
            <person name="Martin F.M."/>
            <person name="Miettinen O."/>
            <person name="Hibbett D.S."/>
            <person name="Nagy L.G."/>
        </authorList>
    </citation>
    <scope>NUCLEOTIDE SEQUENCE [LARGE SCALE GENOMIC DNA]</scope>
    <source>
        <strain evidence="2 3">CBS 962.96</strain>
    </source>
</reference>
<protein>
    <submittedName>
        <fullName evidence="2">Uncharacterized protein</fullName>
    </submittedName>
</protein>
<feature type="compositionally biased region" description="Polar residues" evidence="1">
    <location>
        <begin position="59"/>
        <end position="94"/>
    </location>
</feature>